<comment type="similarity">
    <text evidence="1">Belongs to the bacterial ring-hydroxylating dioxygenase beta subunit family.</text>
</comment>
<name>A0A158GI85_9BURK</name>
<evidence type="ECO:0000313" key="4">
    <source>
        <dbReference type="Proteomes" id="UP000054683"/>
    </source>
</evidence>
<dbReference type="InterPro" id="IPR000391">
    <property type="entry name" value="Rng_hydr_dOase-bsu"/>
</dbReference>
<dbReference type="OrthoDB" id="2674149at2"/>
<keyword evidence="2" id="KW-0560">Oxidoreductase</keyword>
<sequence>MVDFDTYYGIVSLYARYAAVLDANDWGKWPDFFTDDCTYTLQPRENFDEGFPLATLAFESKGMLMDRVFAIRETLFHDPYYQRHVIGAPVIKEVEEGAVVCEANYVVMRTKRDQLTEVFNVGRYVDRIVTVNDRPVFASKLCVFDSEMIPNSIIYPV</sequence>
<evidence type="ECO:0000256" key="1">
    <source>
        <dbReference type="ARBA" id="ARBA00009570"/>
    </source>
</evidence>
<dbReference type="AlphaFoldDB" id="A0A158GI85"/>
<dbReference type="EMBL" id="FCOK02000015">
    <property type="protein sequence ID" value="SAL31814.1"/>
    <property type="molecule type" value="Genomic_DNA"/>
</dbReference>
<reference evidence="3 4" key="1">
    <citation type="submission" date="2016-01" db="EMBL/GenBank/DDBJ databases">
        <authorList>
            <person name="Oliw E.H."/>
        </authorList>
    </citation>
    <scope>NUCLEOTIDE SEQUENCE [LARGE SCALE GENOMIC DNA]</scope>
    <source>
        <strain evidence="3">LMG 27134</strain>
    </source>
</reference>
<evidence type="ECO:0000313" key="3">
    <source>
        <dbReference type="EMBL" id="SAL31814.1"/>
    </source>
</evidence>
<dbReference type="Proteomes" id="UP000054683">
    <property type="component" value="Unassembled WGS sequence"/>
</dbReference>
<dbReference type="SUPFAM" id="SSF54427">
    <property type="entry name" value="NTF2-like"/>
    <property type="match status" value="1"/>
</dbReference>
<dbReference type="RefSeq" id="WP_062085356.1">
    <property type="nucleotide sequence ID" value="NZ_FCOK02000015.1"/>
</dbReference>
<proteinExistence type="inferred from homology"/>
<dbReference type="Gene3D" id="3.10.450.50">
    <property type="match status" value="1"/>
</dbReference>
<organism evidence="3 4">
    <name type="scientific">Caballeronia udeis</name>
    <dbReference type="NCBI Taxonomy" id="1232866"/>
    <lineage>
        <taxon>Bacteria</taxon>
        <taxon>Pseudomonadati</taxon>
        <taxon>Pseudomonadota</taxon>
        <taxon>Betaproteobacteria</taxon>
        <taxon>Burkholderiales</taxon>
        <taxon>Burkholderiaceae</taxon>
        <taxon>Caballeronia</taxon>
    </lineage>
</organism>
<dbReference type="InterPro" id="IPR032710">
    <property type="entry name" value="NTF2-like_dom_sf"/>
</dbReference>
<evidence type="ECO:0000256" key="2">
    <source>
        <dbReference type="ARBA" id="ARBA00023002"/>
    </source>
</evidence>
<dbReference type="GO" id="GO:0051213">
    <property type="term" value="F:dioxygenase activity"/>
    <property type="evidence" value="ECO:0007669"/>
    <property type="project" value="UniProtKB-KW"/>
</dbReference>
<dbReference type="Pfam" id="PF00866">
    <property type="entry name" value="Ring_hydroxyl_B"/>
    <property type="match status" value="1"/>
</dbReference>
<protein>
    <submittedName>
        <fullName evidence="3">Aromatic-ring-hydroxylating dioxygenase subunit beta</fullName>
    </submittedName>
</protein>
<dbReference type="CDD" id="cd00667">
    <property type="entry name" value="ring_hydroxylating_dioxygenases_beta"/>
    <property type="match status" value="1"/>
</dbReference>
<accession>A0A158GI85</accession>
<keyword evidence="3" id="KW-0223">Dioxygenase</keyword>
<gene>
    <name evidence="3" type="ORF">AWB69_02708</name>
</gene>